<proteinExistence type="predicted"/>
<evidence type="ECO:0000313" key="2">
    <source>
        <dbReference type="Proteomes" id="UP001209540"/>
    </source>
</evidence>
<dbReference type="AlphaFoldDB" id="A0AAD5PHB1"/>
<reference evidence="1" key="1">
    <citation type="journal article" date="2022" name="IScience">
        <title>Evolution of zygomycete secretomes and the origins of terrestrial fungal ecologies.</title>
        <authorList>
            <person name="Chang Y."/>
            <person name="Wang Y."/>
            <person name="Mondo S."/>
            <person name="Ahrendt S."/>
            <person name="Andreopoulos W."/>
            <person name="Barry K."/>
            <person name="Beard J."/>
            <person name="Benny G.L."/>
            <person name="Blankenship S."/>
            <person name="Bonito G."/>
            <person name="Cuomo C."/>
            <person name="Desiro A."/>
            <person name="Gervers K.A."/>
            <person name="Hundley H."/>
            <person name="Kuo A."/>
            <person name="LaButti K."/>
            <person name="Lang B.F."/>
            <person name="Lipzen A."/>
            <person name="O'Donnell K."/>
            <person name="Pangilinan J."/>
            <person name="Reynolds N."/>
            <person name="Sandor L."/>
            <person name="Smith M.E."/>
            <person name="Tsang A."/>
            <person name="Grigoriev I.V."/>
            <person name="Stajich J.E."/>
            <person name="Spatafora J.W."/>
        </authorList>
    </citation>
    <scope>NUCLEOTIDE SEQUENCE</scope>
    <source>
        <strain evidence="1">RSA 2281</strain>
    </source>
</reference>
<sequence>MMVMAHGFNQVLHNTTDTEQALKKLSAGQMGNYLLPPTFNTSFVGPAGPMLFDQNGDSMAAYVYNDFFLL</sequence>
<gene>
    <name evidence="1" type="ORF">BDA99DRAFT_280049</name>
</gene>
<keyword evidence="2" id="KW-1185">Reference proteome</keyword>
<organism evidence="1 2">
    <name type="scientific">Phascolomyces articulosus</name>
    <dbReference type="NCBI Taxonomy" id="60185"/>
    <lineage>
        <taxon>Eukaryota</taxon>
        <taxon>Fungi</taxon>
        <taxon>Fungi incertae sedis</taxon>
        <taxon>Mucoromycota</taxon>
        <taxon>Mucoromycotina</taxon>
        <taxon>Mucoromycetes</taxon>
        <taxon>Mucorales</taxon>
        <taxon>Lichtheimiaceae</taxon>
        <taxon>Phascolomyces</taxon>
    </lineage>
</organism>
<accession>A0AAD5PHB1</accession>
<evidence type="ECO:0000313" key="1">
    <source>
        <dbReference type="EMBL" id="KAI9272944.1"/>
    </source>
</evidence>
<name>A0AAD5PHB1_9FUNG</name>
<dbReference type="SUPFAM" id="SSF53822">
    <property type="entry name" value="Periplasmic binding protein-like I"/>
    <property type="match status" value="1"/>
</dbReference>
<dbReference type="InterPro" id="IPR028082">
    <property type="entry name" value="Peripla_BP_I"/>
</dbReference>
<protein>
    <submittedName>
        <fullName evidence="1">Uncharacterized protein</fullName>
    </submittedName>
</protein>
<comment type="caution">
    <text evidence="1">The sequence shown here is derived from an EMBL/GenBank/DDBJ whole genome shotgun (WGS) entry which is preliminary data.</text>
</comment>
<dbReference type="Proteomes" id="UP001209540">
    <property type="component" value="Unassembled WGS sequence"/>
</dbReference>
<reference evidence="1" key="2">
    <citation type="submission" date="2023-02" db="EMBL/GenBank/DDBJ databases">
        <authorList>
            <consortium name="DOE Joint Genome Institute"/>
            <person name="Mondo S.J."/>
            <person name="Chang Y."/>
            <person name="Wang Y."/>
            <person name="Ahrendt S."/>
            <person name="Andreopoulos W."/>
            <person name="Barry K."/>
            <person name="Beard J."/>
            <person name="Benny G.L."/>
            <person name="Blankenship S."/>
            <person name="Bonito G."/>
            <person name="Cuomo C."/>
            <person name="Desiro A."/>
            <person name="Gervers K.A."/>
            <person name="Hundley H."/>
            <person name="Kuo A."/>
            <person name="LaButti K."/>
            <person name="Lang B.F."/>
            <person name="Lipzen A."/>
            <person name="O'Donnell K."/>
            <person name="Pangilinan J."/>
            <person name="Reynolds N."/>
            <person name="Sandor L."/>
            <person name="Smith M.W."/>
            <person name="Tsang A."/>
            <person name="Grigoriev I.V."/>
            <person name="Stajich J.E."/>
            <person name="Spatafora J.W."/>
        </authorList>
    </citation>
    <scope>NUCLEOTIDE SEQUENCE</scope>
    <source>
        <strain evidence="1">RSA 2281</strain>
    </source>
</reference>
<dbReference type="EMBL" id="JAIXMP010000005">
    <property type="protein sequence ID" value="KAI9272944.1"/>
    <property type="molecule type" value="Genomic_DNA"/>
</dbReference>